<reference evidence="6 7" key="1">
    <citation type="submission" date="2007-05" db="EMBL/GenBank/DDBJ databases">
        <title>Complete sequence of Geobacter uraniireducens Rf4.</title>
        <authorList>
            <consortium name="US DOE Joint Genome Institute"/>
            <person name="Copeland A."/>
            <person name="Lucas S."/>
            <person name="Lapidus A."/>
            <person name="Barry K."/>
            <person name="Detter J.C."/>
            <person name="Glavina del Rio T."/>
            <person name="Hammon N."/>
            <person name="Israni S."/>
            <person name="Dalin E."/>
            <person name="Tice H."/>
            <person name="Pitluck S."/>
            <person name="Chertkov O."/>
            <person name="Brettin T."/>
            <person name="Bruce D."/>
            <person name="Han C."/>
            <person name="Schmutz J."/>
            <person name="Larimer F."/>
            <person name="Land M."/>
            <person name="Hauser L."/>
            <person name="Kyrpides N."/>
            <person name="Mikhailova N."/>
            <person name="Shelobolina E."/>
            <person name="Aklujkar M."/>
            <person name="Lovley D."/>
            <person name="Richardson P."/>
        </authorList>
    </citation>
    <scope>NUCLEOTIDE SEQUENCE [LARGE SCALE GENOMIC DNA]</scope>
    <source>
        <strain evidence="6 7">Rf4</strain>
    </source>
</reference>
<keyword evidence="3" id="KW-0833">Ubl conjugation pathway</keyword>
<dbReference type="RefSeq" id="WP_011939617.1">
    <property type="nucleotide sequence ID" value="NC_009483.1"/>
</dbReference>
<organism evidence="6 7">
    <name type="scientific">Geotalea uraniireducens (strain Rf4)</name>
    <name type="common">Geobacter uraniireducens</name>
    <dbReference type="NCBI Taxonomy" id="351605"/>
    <lineage>
        <taxon>Bacteria</taxon>
        <taxon>Pseudomonadati</taxon>
        <taxon>Thermodesulfobacteriota</taxon>
        <taxon>Desulfuromonadia</taxon>
        <taxon>Geobacterales</taxon>
        <taxon>Geobacteraceae</taxon>
        <taxon>Geotalea</taxon>
    </lineage>
</organism>
<evidence type="ECO:0000313" key="7">
    <source>
        <dbReference type="Proteomes" id="UP000006695"/>
    </source>
</evidence>
<dbReference type="HOGENOM" id="CLU_844017_0_0_7"/>
<dbReference type="EMBL" id="CP000698">
    <property type="protein sequence ID" value="ABQ26941.1"/>
    <property type="molecule type" value="Genomic_DNA"/>
</dbReference>
<dbReference type="STRING" id="351605.Gura_2767"/>
<proteinExistence type="predicted"/>
<dbReference type="InterPro" id="IPR051550">
    <property type="entry name" value="SCF-Subunits/Alg-Epimerases"/>
</dbReference>
<dbReference type="Gene3D" id="2.160.20.10">
    <property type="entry name" value="Single-stranded right-handed beta-helix, Pectin lyase-like"/>
    <property type="match status" value="1"/>
</dbReference>
<dbReference type="Pfam" id="PF13229">
    <property type="entry name" value="Beta_helix"/>
    <property type="match status" value="1"/>
</dbReference>
<dbReference type="InterPro" id="IPR039448">
    <property type="entry name" value="Beta_helix"/>
</dbReference>
<dbReference type="PANTHER" id="PTHR22990:SF15">
    <property type="entry name" value="F-BOX ONLY PROTEIN 10"/>
    <property type="match status" value="1"/>
</dbReference>
<sequence length="326" mass="36015">MTSLLRTIFSALLLSLLFPLSGCTDKGVEIGKTTIQKDTVWQGTIKVTGDVFVPAGVTLTIAPGTTVKFVRIDEKSDRNMFGIDSPYYPQAELIVQGRLIARGTKDNIIVFTSAERDAKPADWGAINLLGGDGNVIEYCKILFAYNGIHAHGASARIDHNEFTKNAVAISVKKEEEAPGVPWFGRPADISANFNYIHNNKGGITFRSSRAVITRNTITDNKFFGIWPKEQSTAEITGNEISENLKGIYFYKSAGVRIAGNNIYDNKEYNLAIADEQNVDVDARNNWFGTTSRDKINELIYDRHSDPSVASILVEPFLKERVKEAGQ</sequence>
<dbReference type="OrthoDB" id="5401272at2"/>
<name>A5G573_GEOUR</name>
<keyword evidence="2" id="KW-0677">Repeat</keyword>
<evidence type="ECO:0000256" key="3">
    <source>
        <dbReference type="ARBA" id="ARBA00022786"/>
    </source>
</evidence>
<keyword evidence="7" id="KW-1185">Reference proteome</keyword>
<feature type="domain" description="Right handed beta helix" evidence="5">
    <location>
        <begin position="125"/>
        <end position="287"/>
    </location>
</feature>
<dbReference type="AlphaFoldDB" id="A5G573"/>
<dbReference type="SUPFAM" id="SSF51126">
    <property type="entry name" value="Pectin lyase-like"/>
    <property type="match status" value="1"/>
</dbReference>
<dbReference type="InterPro" id="IPR022441">
    <property type="entry name" value="Para_beta_helix_rpt-2"/>
</dbReference>
<dbReference type="Proteomes" id="UP000006695">
    <property type="component" value="Chromosome"/>
</dbReference>
<dbReference type="InterPro" id="IPR011050">
    <property type="entry name" value="Pectin_lyase_fold/virulence"/>
</dbReference>
<dbReference type="PANTHER" id="PTHR22990">
    <property type="entry name" value="F-BOX ONLY PROTEIN"/>
    <property type="match status" value="1"/>
</dbReference>
<feature type="signal peptide" evidence="4">
    <location>
        <begin position="1"/>
        <end position="22"/>
    </location>
</feature>
<keyword evidence="4" id="KW-0732">Signal</keyword>
<evidence type="ECO:0000313" key="6">
    <source>
        <dbReference type="EMBL" id="ABQ26941.1"/>
    </source>
</evidence>
<comment type="pathway">
    <text evidence="1">Protein modification; protein ubiquitination.</text>
</comment>
<dbReference type="NCBIfam" id="TIGR03804">
    <property type="entry name" value="para_beta_helix"/>
    <property type="match status" value="1"/>
</dbReference>
<dbReference type="SMART" id="SM00710">
    <property type="entry name" value="PbH1"/>
    <property type="match status" value="4"/>
</dbReference>
<accession>A5G573</accession>
<dbReference type="InterPro" id="IPR012334">
    <property type="entry name" value="Pectin_lyas_fold"/>
</dbReference>
<gene>
    <name evidence="6" type="ordered locus">Gura_2767</name>
</gene>
<evidence type="ECO:0000256" key="1">
    <source>
        <dbReference type="ARBA" id="ARBA00004906"/>
    </source>
</evidence>
<dbReference type="KEGG" id="gur:Gura_2767"/>
<evidence type="ECO:0000256" key="2">
    <source>
        <dbReference type="ARBA" id="ARBA00022737"/>
    </source>
</evidence>
<feature type="chain" id="PRO_5002683250" evidence="4">
    <location>
        <begin position="23"/>
        <end position="326"/>
    </location>
</feature>
<dbReference type="InterPro" id="IPR006626">
    <property type="entry name" value="PbH1"/>
</dbReference>
<evidence type="ECO:0000259" key="5">
    <source>
        <dbReference type="Pfam" id="PF13229"/>
    </source>
</evidence>
<evidence type="ECO:0000256" key="4">
    <source>
        <dbReference type="SAM" id="SignalP"/>
    </source>
</evidence>
<protein>
    <submittedName>
        <fullName evidence="6">Parallel beta-helix repeat</fullName>
    </submittedName>
</protein>